<evidence type="ECO:0000313" key="1">
    <source>
        <dbReference type="EMBL" id="SDY45196.1"/>
    </source>
</evidence>
<gene>
    <name evidence="1" type="ORF">SAMN04487946_11641</name>
</gene>
<organism evidence="1 2">
    <name type="scientific">Halobellus clavatus</name>
    <dbReference type="NCBI Taxonomy" id="660517"/>
    <lineage>
        <taxon>Archaea</taxon>
        <taxon>Methanobacteriati</taxon>
        <taxon>Methanobacteriota</taxon>
        <taxon>Stenosarchaea group</taxon>
        <taxon>Halobacteria</taxon>
        <taxon>Halobacteriales</taxon>
        <taxon>Haloferacaceae</taxon>
        <taxon>Halobellus</taxon>
    </lineage>
</organism>
<accession>A0A1H3JZ55</accession>
<dbReference type="EMBL" id="FNPB01000016">
    <property type="protein sequence ID" value="SDY45196.1"/>
    <property type="molecule type" value="Genomic_DNA"/>
</dbReference>
<evidence type="ECO:0000313" key="2">
    <source>
        <dbReference type="Proteomes" id="UP000199170"/>
    </source>
</evidence>
<dbReference type="AlphaFoldDB" id="A0A1H3JZ55"/>
<name>A0A1H3JZ55_9EURY</name>
<dbReference type="Proteomes" id="UP000199170">
    <property type="component" value="Unassembled WGS sequence"/>
</dbReference>
<keyword evidence="2" id="KW-1185">Reference proteome</keyword>
<protein>
    <submittedName>
        <fullName evidence="1">Uncharacterized protein</fullName>
    </submittedName>
</protein>
<proteinExistence type="predicted"/>
<sequence length="54" mass="6034">MDAIDTNVAVESPYSGMQTAIFEMLNDARCLCRWTTEDGLVECTEALVSDQEYP</sequence>
<reference evidence="2" key="1">
    <citation type="submission" date="2016-10" db="EMBL/GenBank/DDBJ databases">
        <authorList>
            <person name="Varghese N."/>
            <person name="Submissions S."/>
        </authorList>
    </citation>
    <scope>NUCLEOTIDE SEQUENCE [LARGE SCALE GENOMIC DNA]</scope>
    <source>
        <strain evidence="2">CGMCC 1.10118</strain>
    </source>
</reference>